<dbReference type="EMBL" id="CP049055">
    <property type="protein sequence ID" value="QII12470.1"/>
    <property type="molecule type" value="Genomic_DNA"/>
</dbReference>
<dbReference type="EMBL" id="CT573071">
    <property type="protein sequence ID" value="CAJ75129.1"/>
    <property type="molecule type" value="Genomic_DNA"/>
</dbReference>
<accession>Q1Q536</accession>
<organism evidence="1">
    <name type="scientific">Kuenenia stuttgartiensis</name>
    <dbReference type="NCBI Taxonomy" id="174633"/>
    <lineage>
        <taxon>Bacteria</taxon>
        <taxon>Pseudomonadati</taxon>
        <taxon>Planctomycetota</taxon>
        <taxon>Candidatus Brocadiia</taxon>
        <taxon>Candidatus Brocadiales</taxon>
        <taxon>Candidatus Brocadiaceae</taxon>
        <taxon>Candidatus Kuenenia</taxon>
    </lineage>
</organism>
<evidence type="ECO:0000313" key="2">
    <source>
        <dbReference type="EMBL" id="QII12470.1"/>
    </source>
</evidence>
<dbReference type="AlphaFoldDB" id="Q1Q536"/>
<proteinExistence type="predicted"/>
<protein>
    <submittedName>
        <fullName evidence="1">Uncharacterized protein</fullName>
    </submittedName>
</protein>
<evidence type="ECO:0000313" key="1">
    <source>
        <dbReference type="EMBL" id="CAJ75129.1"/>
    </source>
</evidence>
<reference evidence="1" key="1">
    <citation type="journal article" date="2006" name="Nature">
        <title>Deciphering the evolution and metabolism of an anammox bacterium from a community genome.</title>
        <authorList>
            <person name="Strous M."/>
            <person name="Pelletier E."/>
            <person name="Mangenot S."/>
            <person name="Rattei T."/>
            <person name="Lehner A."/>
            <person name="Taylor M.W."/>
            <person name="Horn M."/>
            <person name="Daims H."/>
            <person name="Bartol-Mavel D."/>
            <person name="Wincker P."/>
            <person name="Barbe V."/>
            <person name="Fonknechten N."/>
            <person name="Vallenet D."/>
            <person name="Segurens B."/>
            <person name="Schenowitz-Truong C."/>
            <person name="Medigue C."/>
            <person name="Collingro A."/>
            <person name="Snel B."/>
            <person name="Dutilh B.E."/>
            <person name="OpDenCamp H.J.M."/>
            <person name="vanDerDrift C."/>
            <person name="Cirpus I."/>
            <person name="vanDePas-Schoonen K.T."/>
            <person name="Harhangi H.R."/>
            <person name="vanNiftrik L."/>
            <person name="Schmid M."/>
            <person name="Keltjens J."/>
            <person name="vanDeVossenberg J."/>
            <person name="Kartal B."/>
            <person name="Meier H."/>
            <person name="Frishman D."/>
            <person name="Huynen M.A."/>
            <person name="Mewes H."/>
            <person name="Weissenbach J."/>
            <person name="Jetten M.S.M."/>
            <person name="Wagner M."/>
            <person name="LePaslier D."/>
        </authorList>
    </citation>
    <scope>NUCLEOTIDE SEQUENCE</scope>
</reference>
<gene>
    <name evidence="2" type="ORF">KsCSTR_30910</name>
    <name evidence="1" type="ORF">kuste4367</name>
</gene>
<dbReference type="Proteomes" id="UP000501926">
    <property type="component" value="Chromosome"/>
</dbReference>
<reference evidence="2 3" key="3">
    <citation type="submission" date="2020-02" db="EMBL/GenBank/DDBJ databases">
        <title>Newly sequenced genome of strain CSTR1 showed variability in Candidatus Kuenenia stuttgartiensis genomes.</title>
        <authorList>
            <person name="Ding C."/>
            <person name="Adrian L."/>
        </authorList>
    </citation>
    <scope>NUCLEOTIDE SEQUENCE [LARGE SCALE GENOMIC DNA]</scope>
    <source>
        <strain evidence="2 3">CSTR1</strain>
    </source>
</reference>
<evidence type="ECO:0000313" key="3">
    <source>
        <dbReference type="Proteomes" id="UP000501926"/>
    </source>
</evidence>
<reference evidence="1" key="2">
    <citation type="submission" date="2006-01" db="EMBL/GenBank/DDBJ databases">
        <authorList>
            <person name="Genoscope"/>
        </authorList>
    </citation>
    <scope>NUCLEOTIDE SEQUENCE</scope>
</reference>
<sequence length="53" mass="6172">MTQRKTYKKGNHRLHRLRRELSRTIAQIKKFTTNLPMTNVTNDISLACSGLQT</sequence>
<name>Q1Q536_KUEST</name>